<dbReference type="Pfam" id="PF00735">
    <property type="entry name" value="Septin"/>
    <property type="match status" value="1"/>
</dbReference>
<keyword evidence="2" id="KW-0342">GTP-binding</keyword>
<accession>A0A6G3MDY6</accession>
<dbReference type="AlphaFoldDB" id="A0A6G3MDY6"/>
<evidence type="ECO:0000256" key="1">
    <source>
        <dbReference type="ARBA" id="ARBA00022741"/>
    </source>
</evidence>
<proteinExistence type="predicted"/>
<dbReference type="CDD" id="cd01850">
    <property type="entry name" value="CDC_Septin"/>
    <property type="match status" value="1"/>
</dbReference>
<name>A0A6G3MDY6_HENSL</name>
<reference evidence="4" key="1">
    <citation type="submission" date="2018-11" db="EMBL/GenBank/DDBJ databases">
        <title>Henneguya salminicola genome and transcriptome.</title>
        <authorList>
            <person name="Yahalomi D."/>
            <person name="Atkinson S.D."/>
            <person name="Neuhof M."/>
            <person name="Chang E.S."/>
            <person name="Philippe H."/>
            <person name="Cartwright P."/>
            <person name="Bartholomew J.L."/>
            <person name="Huchon D."/>
        </authorList>
    </citation>
    <scope>NUCLEOTIDE SEQUENCE</scope>
    <source>
        <strain evidence="4">Hz1</strain>
        <tissue evidence="4">Whole</tissue>
    </source>
</reference>
<dbReference type="InterPro" id="IPR030379">
    <property type="entry name" value="G_SEPTIN_dom"/>
</dbReference>
<feature type="domain" description="Septin-type G" evidence="3">
    <location>
        <begin position="40"/>
        <end position="288"/>
    </location>
</feature>
<dbReference type="InterPro" id="IPR027417">
    <property type="entry name" value="P-loop_NTPase"/>
</dbReference>
<protein>
    <submittedName>
        <fullName evidence="4">Septin-6 (Trinotate prediction)</fullName>
    </submittedName>
</protein>
<evidence type="ECO:0000259" key="3">
    <source>
        <dbReference type="PROSITE" id="PS51719"/>
    </source>
</evidence>
<dbReference type="SUPFAM" id="SSF52540">
    <property type="entry name" value="P-loop containing nucleoside triphosphate hydrolases"/>
    <property type="match status" value="1"/>
</dbReference>
<dbReference type="PROSITE" id="PS51719">
    <property type="entry name" value="G_SEPTIN"/>
    <property type="match status" value="1"/>
</dbReference>
<dbReference type="EMBL" id="GHBP01000231">
    <property type="protein sequence ID" value="NDJ92209.1"/>
    <property type="molecule type" value="Transcribed_RNA"/>
</dbReference>
<evidence type="ECO:0000256" key="2">
    <source>
        <dbReference type="ARBA" id="ARBA00023134"/>
    </source>
</evidence>
<organism evidence="4">
    <name type="scientific">Henneguya salminicola</name>
    <name type="common">Myxosporean</name>
    <dbReference type="NCBI Taxonomy" id="69463"/>
    <lineage>
        <taxon>Eukaryota</taxon>
        <taxon>Metazoa</taxon>
        <taxon>Cnidaria</taxon>
        <taxon>Myxozoa</taxon>
        <taxon>Myxosporea</taxon>
        <taxon>Bivalvulida</taxon>
        <taxon>Platysporina</taxon>
        <taxon>Myxobolidae</taxon>
        <taxon>Henneguya</taxon>
    </lineage>
</organism>
<dbReference type="Gene3D" id="3.40.50.300">
    <property type="entry name" value="P-loop containing nucleotide triphosphate hydrolases"/>
    <property type="match status" value="1"/>
</dbReference>
<dbReference type="PIRSF" id="PIRSF006698">
    <property type="entry name" value="Septin"/>
    <property type="match status" value="1"/>
</dbReference>
<dbReference type="PANTHER" id="PTHR18884">
    <property type="entry name" value="SEPTIN"/>
    <property type="match status" value="1"/>
</dbReference>
<dbReference type="InterPro" id="IPR016491">
    <property type="entry name" value="Septin"/>
</dbReference>
<evidence type="ECO:0000313" key="4">
    <source>
        <dbReference type="EMBL" id="NDJ92209.1"/>
    </source>
</evidence>
<keyword evidence="1" id="KW-0547">Nucleotide-binding</keyword>
<dbReference type="GO" id="GO:0005525">
    <property type="term" value="F:GTP binding"/>
    <property type="evidence" value="ECO:0007669"/>
    <property type="project" value="UniProtKB-KW"/>
</dbReference>
<sequence length="288" mass="32650">MGKEGEYFRDLGEGGRTLTPSVNIGVSSLPDQFVNLQLKKGFTFNIMCIGATGVGKTSLFHTLFRHPLTDEDHPPRSEDVSIISHNFNMREANVNLKVTFIESRGFGDQINKSSSAKNIIEYIETQFETVLEEETKINRNLDTNLDPLVHACLYIISPTGHSLTPLDIVTMKELQSKVNLIPIIGKSDILTSEELKEFKARINVDLRDNGIKIYQFPTDDSTIASKNTDMNNRIPFAVVSSTQEEMINNQLCRVRKYPWGTVVIDDENHCEFSLLRDMLLRHTLLIKF</sequence>